<proteinExistence type="predicted"/>
<evidence type="ECO:0000313" key="1">
    <source>
        <dbReference type="EMBL" id="QHU35035.1"/>
    </source>
</evidence>
<reference evidence="1" key="1">
    <citation type="journal article" date="2020" name="Nature">
        <title>Giant virus diversity and host interactions through global metagenomics.</title>
        <authorList>
            <person name="Schulz F."/>
            <person name="Roux S."/>
            <person name="Paez-Espino D."/>
            <person name="Jungbluth S."/>
            <person name="Walsh D.A."/>
            <person name="Denef V.J."/>
            <person name="McMahon K.D."/>
            <person name="Konstantinidis K.T."/>
            <person name="Eloe-Fadrosh E.A."/>
            <person name="Kyrpides N.C."/>
            <person name="Woyke T."/>
        </authorList>
    </citation>
    <scope>NUCLEOTIDE SEQUENCE</scope>
    <source>
        <strain evidence="1">GVMAG-S-1017745-26</strain>
    </source>
</reference>
<dbReference type="EMBL" id="MN740583">
    <property type="protein sequence ID" value="QHU35035.1"/>
    <property type="molecule type" value="Genomic_DNA"/>
</dbReference>
<accession>A0A6C0LYC4</accession>
<name>A0A6C0LYC4_9ZZZZ</name>
<dbReference type="AlphaFoldDB" id="A0A6C0LYC4"/>
<organism evidence="1">
    <name type="scientific">viral metagenome</name>
    <dbReference type="NCBI Taxonomy" id="1070528"/>
    <lineage>
        <taxon>unclassified sequences</taxon>
        <taxon>metagenomes</taxon>
        <taxon>organismal metagenomes</taxon>
    </lineage>
</organism>
<protein>
    <submittedName>
        <fullName evidence="1">Uncharacterized protein</fullName>
    </submittedName>
</protein>
<sequence length="275" mass="32747">MNYINYLFNFILLFLPIKAKYIPQSGWYHLHMESDSQDILTINGLKYREGIFYKTLDLPIYFRFSGQYNISSLYKSYYNLNLIYKDGKHVNSNCMLSKNEVIKPLQNKNLCNIKYYYPKEHNLEIFGNFNFQELYFKKSKNINTLNIYGSNNIILNQDINHFNFYKKIRLSAGYHIFNLNYKNLDANYYCNCPSIYNGFRLTKYFSGIISDIEKKGIIGNNQLINESIKDTIYLQSNDNKTYKKNIYDVSVIINNTKPILTINKMLYNFVYSSFY</sequence>